<dbReference type="EMBL" id="CM039437">
    <property type="protein sequence ID" value="KAI4307203.1"/>
    <property type="molecule type" value="Genomic_DNA"/>
</dbReference>
<organism evidence="1 2">
    <name type="scientific">Bauhinia variegata</name>
    <name type="common">Purple orchid tree</name>
    <name type="synonym">Phanera variegata</name>
    <dbReference type="NCBI Taxonomy" id="167791"/>
    <lineage>
        <taxon>Eukaryota</taxon>
        <taxon>Viridiplantae</taxon>
        <taxon>Streptophyta</taxon>
        <taxon>Embryophyta</taxon>
        <taxon>Tracheophyta</taxon>
        <taxon>Spermatophyta</taxon>
        <taxon>Magnoliopsida</taxon>
        <taxon>eudicotyledons</taxon>
        <taxon>Gunneridae</taxon>
        <taxon>Pentapetalae</taxon>
        <taxon>rosids</taxon>
        <taxon>fabids</taxon>
        <taxon>Fabales</taxon>
        <taxon>Fabaceae</taxon>
        <taxon>Cercidoideae</taxon>
        <taxon>Cercideae</taxon>
        <taxon>Bauhiniinae</taxon>
        <taxon>Bauhinia</taxon>
    </lineage>
</organism>
<comment type="caution">
    <text evidence="1">The sequence shown here is derived from an EMBL/GenBank/DDBJ whole genome shotgun (WGS) entry which is preliminary data.</text>
</comment>
<reference evidence="1 2" key="1">
    <citation type="journal article" date="2022" name="DNA Res.">
        <title>Chromosomal-level genome assembly of the orchid tree Bauhinia variegata (Leguminosae; Cercidoideae) supports the allotetraploid origin hypothesis of Bauhinia.</title>
        <authorList>
            <person name="Zhong Y."/>
            <person name="Chen Y."/>
            <person name="Zheng D."/>
            <person name="Pang J."/>
            <person name="Liu Y."/>
            <person name="Luo S."/>
            <person name="Meng S."/>
            <person name="Qian L."/>
            <person name="Wei D."/>
            <person name="Dai S."/>
            <person name="Zhou R."/>
        </authorList>
    </citation>
    <scope>NUCLEOTIDE SEQUENCE [LARGE SCALE GENOMIC DNA]</scope>
    <source>
        <strain evidence="1">BV-YZ2020</strain>
    </source>
</reference>
<evidence type="ECO:0000313" key="1">
    <source>
        <dbReference type="EMBL" id="KAI4307203.1"/>
    </source>
</evidence>
<keyword evidence="2" id="KW-1185">Reference proteome</keyword>
<accession>A0ACB9LCB2</accession>
<proteinExistence type="predicted"/>
<evidence type="ECO:0000313" key="2">
    <source>
        <dbReference type="Proteomes" id="UP000828941"/>
    </source>
</evidence>
<sequence>MTMESPIPQWYVVIACDATKDRTEHDAKVIVERIRSTDGILNANDKLLVLGILHRVPHPMGYQTLACPESFSGTNFREMEEEVNKKVEAYASVLLPRREDYENAGA</sequence>
<protein>
    <submittedName>
        <fullName evidence="1">Uncharacterized protein</fullName>
    </submittedName>
</protein>
<name>A0ACB9LCB2_BAUVA</name>
<gene>
    <name evidence="1" type="ORF">L6164_030415</name>
</gene>
<dbReference type="Proteomes" id="UP000828941">
    <property type="component" value="Chromosome 12"/>
</dbReference>